<reference evidence="2" key="1">
    <citation type="submission" date="2018-11" db="EMBL/GenBank/DDBJ databases">
        <authorList>
            <person name="Grassa J C."/>
        </authorList>
    </citation>
    <scope>NUCLEOTIDE SEQUENCE [LARGE SCALE GENOMIC DNA]</scope>
</reference>
<dbReference type="InterPro" id="IPR006886">
    <property type="entry name" value="RNA_pol_III_Rpc5"/>
</dbReference>
<dbReference type="Pfam" id="PF04801">
    <property type="entry name" value="RPC5"/>
    <property type="match status" value="1"/>
</dbReference>
<feature type="compositionally biased region" description="Basic and acidic residues" evidence="1">
    <location>
        <begin position="30"/>
        <end position="64"/>
    </location>
</feature>
<protein>
    <recommendedName>
        <fullName evidence="4">DNA-directed RNA polymerase III subunit RPC5</fullName>
    </recommendedName>
</protein>
<dbReference type="Gramene" id="evm.model.04.1996">
    <property type="protein sequence ID" value="cds.evm.model.04.1996"/>
    <property type="gene ID" value="evm.TU.04.1996"/>
</dbReference>
<dbReference type="GO" id="GO:0042797">
    <property type="term" value="P:tRNA transcription by RNA polymerase III"/>
    <property type="evidence" value="ECO:0007669"/>
    <property type="project" value="TreeGrafter"/>
</dbReference>
<dbReference type="EMBL" id="UZAU01000401">
    <property type="status" value="NOT_ANNOTATED_CDS"/>
    <property type="molecule type" value="Genomic_DNA"/>
</dbReference>
<dbReference type="EnsemblPlants" id="evm.model.04.1996">
    <property type="protein sequence ID" value="cds.evm.model.04.1996"/>
    <property type="gene ID" value="evm.TU.04.1996"/>
</dbReference>
<proteinExistence type="predicted"/>
<reference evidence="2" key="2">
    <citation type="submission" date="2021-03" db="UniProtKB">
        <authorList>
            <consortium name="EnsemblPlants"/>
        </authorList>
    </citation>
    <scope>IDENTIFICATION</scope>
</reference>
<sequence length="689" mass="78026">MDLDDLDEPTQAPSRVSRFAPKSSKFKPKPKTESDSTPQDSKREFEHPTLKHEPQELKVNKNEDELVLPPKTEIFSENGHVKMEVEPITEAKEEPKENDDCMDVDDREDTVVREIDVFFNPKMDEDTQLYVLQYPLRPCWRPYELDERCQEVRVKPGSSEVELDLSMDVDSQNYDQDCGTKLKMTKQTLCSLWKTPRATGYAVGVLKGNKLHLNPVHAVAQLRPSLNHLSSGGSKRKDKVTGDAEDKIKLEESKLVGSSKKQIKQVNSVEQKTADGEGWIPLKYHGSDTEFSSTYIRKMVAEESSPLQFTMTPSDYINSLCPGAFKNVDKPKGPSKRLLLSLPLEERIKKLLCEGPPVHRFSALKHYAPDCTTEELLDVLQNHALLVQGFWAPKSSLLYTAKEDGIRRIARDYILLLFWKSPVITTSSLQNPPPLKKAVNEFLRVFSVERPKVKDWKFKEQTDTSFIKLYPDIVKKQEHGWEEVERRIMSSFGDGKSARGAKNVAMPSRPVRPLTSATTVAKGASEVLMGTNIPDDIREALSSKVLPKVIQDHKVCSFQLICQGLRDLALNKLNLPKADARFVRAAAYGTDSPDELRKLVDHVAINIHDLYVLKSSPEHPQYDPFRNVVIDLLRQNGPNAKLKKAEIFDAAKKSLNRDINNNEYSKVMNEICVFKGSFWMLKSGDGNPK</sequence>
<dbReference type="OMA" id="INTECEN"/>
<dbReference type="Proteomes" id="UP000596661">
    <property type="component" value="Chromosome 4"/>
</dbReference>
<evidence type="ECO:0000313" key="3">
    <source>
        <dbReference type="Proteomes" id="UP000596661"/>
    </source>
</evidence>
<dbReference type="GO" id="GO:0005666">
    <property type="term" value="C:RNA polymerase III complex"/>
    <property type="evidence" value="ECO:0007669"/>
    <property type="project" value="TreeGrafter"/>
</dbReference>
<name>A0A803PFA6_CANSA</name>
<dbReference type="AlphaFoldDB" id="A0A803PFA6"/>
<keyword evidence="3" id="KW-1185">Reference proteome</keyword>
<accession>A0A803PFA6</accession>
<evidence type="ECO:0008006" key="4">
    <source>
        <dbReference type="Google" id="ProtNLM"/>
    </source>
</evidence>
<evidence type="ECO:0000256" key="1">
    <source>
        <dbReference type="SAM" id="MobiDB-lite"/>
    </source>
</evidence>
<dbReference type="PANTHER" id="PTHR12069:SF0">
    <property type="entry name" value="DNA-DIRECTED RNA POLYMERASE III SUBUNIT RPC5"/>
    <property type="match status" value="1"/>
</dbReference>
<organism evidence="2 3">
    <name type="scientific">Cannabis sativa</name>
    <name type="common">Hemp</name>
    <name type="synonym">Marijuana</name>
    <dbReference type="NCBI Taxonomy" id="3483"/>
    <lineage>
        <taxon>Eukaryota</taxon>
        <taxon>Viridiplantae</taxon>
        <taxon>Streptophyta</taxon>
        <taxon>Embryophyta</taxon>
        <taxon>Tracheophyta</taxon>
        <taxon>Spermatophyta</taxon>
        <taxon>Magnoliopsida</taxon>
        <taxon>eudicotyledons</taxon>
        <taxon>Gunneridae</taxon>
        <taxon>Pentapetalae</taxon>
        <taxon>rosids</taxon>
        <taxon>fabids</taxon>
        <taxon>Rosales</taxon>
        <taxon>Cannabaceae</taxon>
        <taxon>Cannabis</taxon>
    </lineage>
</organism>
<evidence type="ECO:0000313" key="2">
    <source>
        <dbReference type="EnsemblPlants" id="cds.evm.model.04.1996"/>
    </source>
</evidence>
<dbReference type="PANTHER" id="PTHR12069">
    <property type="entry name" value="DNA-DIRECTED RNA POLYMERASES III 80 KDA POLYPEPTIDE RNA POLYMERASE III SUBUNIT 5"/>
    <property type="match status" value="1"/>
</dbReference>
<dbReference type="OrthoDB" id="340681at2759"/>
<feature type="region of interest" description="Disordered" evidence="1">
    <location>
        <begin position="1"/>
        <end position="65"/>
    </location>
</feature>